<gene>
    <name evidence="2" type="ORF">EWB00_009458</name>
</gene>
<name>A0A4Z2DRC5_SCHJA</name>
<dbReference type="Pfam" id="PF15092">
    <property type="entry name" value="UPF0728"/>
    <property type="match status" value="1"/>
</dbReference>
<reference evidence="2 3" key="1">
    <citation type="submission" date="2019-03" db="EMBL/GenBank/DDBJ databases">
        <title>An improved genome assembly of the fluke Schistosoma japonicum.</title>
        <authorList>
            <person name="Hu W."/>
            <person name="Luo F."/>
            <person name="Yin M."/>
            <person name="Mo X."/>
            <person name="Sun C."/>
            <person name="Wu Q."/>
            <person name="Zhu B."/>
            <person name="Xiang M."/>
            <person name="Wang J."/>
            <person name="Wang Y."/>
            <person name="Zhang T."/>
            <person name="Xu B."/>
            <person name="Zheng H."/>
            <person name="Feng Z."/>
        </authorList>
    </citation>
    <scope>NUCLEOTIDE SEQUENCE [LARGE SCALE GENOMIC DNA]</scope>
    <source>
        <strain evidence="2">HuSjv2</strain>
        <tissue evidence="2">Worms</tissue>
    </source>
</reference>
<protein>
    <submittedName>
        <fullName evidence="2">UPF0728 protein C10orf53 isoform 2</fullName>
    </submittedName>
</protein>
<comment type="caution">
    <text evidence="2">The sequence shown here is derived from an EMBL/GenBank/DDBJ whole genome shotgun (WGS) entry which is preliminary data.</text>
</comment>
<dbReference type="Proteomes" id="UP000311919">
    <property type="component" value="Unassembled WGS sequence"/>
</dbReference>
<dbReference type="PANTHER" id="PTHR28448">
    <property type="entry name" value="UPF0728 PROTEIN C10ORF53"/>
    <property type="match status" value="1"/>
</dbReference>
<sequence>MNTEVHIWHGRYRVAGICKNRNFRLMGLHERLSKEGYAVYLHELSDFYEVTEVEVNGEIVYHCKITDFQFGGDGELDPLCEMIVDKVNNAY</sequence>
<dbReference type="OrthoDB" id="10003460at2759"/>
<accession>A0A4Z2DRC5</accession>
<proteinExistence type="inferred from homology"/>
<keyword evidence="3" id="KW-1185">Reference proteome</keyword>
<comment type="similarity">
    <text evidence="1">Belongs to the UPF0728 family.</text>
</comment>
<evidence type="ECO:0000256" key="1">
    <source>
        <dbReference type="ARBA" id="ARBA00009973"/>
    </source>
</evidence>
<evidence type="ECO:0000313" key="2">
    <source>
        <dbReference type="EMBL" id="TNN19029.1"/>
    </source>
</evidence>
<organism evidence="2 3">
    <name type="scientific">Schistosoma japonicum</name>
    <name type="common">Blood fluke</name>
    <dbReference type="NCBI Taxonomy" id="6182"/>
    <lineage>
        <taxon>Eukaryota</taxon>
        <taxon>Metazoa</taxon>
        <taxon>Spiralia</taxon>
        <taxon>Lophotrochozoa</taxon>
        <taxon>Platyhelminthes</taxon>
        <taxon>Trematoda</taxon>
        <taxon>Digenea</taxon>
        <taxon>Strigeidida</taxon>
        <taxon>Schistosomatoidea</taxon>
        <taxon>Schistosomatidae</taxon>
        <taxon>Schistosoma</taxon>
    </lineage>
</organism>
<dbReference type="InterPro" id="IPR027885">
    <property type="entry name" value="UPF0728"/>
</dbReference>
<evidence type="ECO:0000313" key="3">
    <source>
        <dbReference type="Proteomes" id="UP000311919"/>
    </source>
</evidence>
<dbReference type="AlphaFoldDB" id="A0A4Z2DRC5"/>
<dbReference type="EMBL" id="SKCS01000056">
    <property type="protein sequence ID" value="TNN19029.1"/>
    <property type="molecule type" value="Genomic_DNA"/>
</dbReference>
<dbReference type="PANTHER" id="PTHR28448:SF1">
    <property type="entry name" value="UPF0728 PROTEIN C10ORF53"/>
    <property type="match status" value="1"/>
</dbReference>